<protein>
    <submittedName>
        <fullName evidence="2">Uncharacterized protein</fullName>
    </submittedName>
</protein>
<proteinExistence type="predicted"/>
<dbReference type="Proteomes" id="UP000567179">
    <property type="component" value="Unassembled WGS sequence"/>
</dbReference>
<reference evidence="2 3" key="1">
    <citation type="journal article" date="2020" name="ISME J.">
        <title>Uncovering the hidden diversity of litter-decomposition mechanisms in mushroom-forming fungi.</title>
        <authorList>
            <person name="Floudas D."/>
            <person name="Bentzer J."/>
            <person name="Ahren D."/>
            <person name="Johansson T."/>
            <person name="Persson P."/>
            <person name="Tunlid A."/>
        </authorList>
    </citation>
    <scope>NUCLEOTIDE SEQUENCE [LARGE SCALE GENOMIC DNA]</scope>
    <source>
        <strain evidence="2 3">CBS 101986</strain>
    </source>
</reference>
<comment type="caution">
    <text evidence="2">The sequence shown here is derived from an EMBL/GenBank/DDBJ whole genome shotgun (WGS) entry which is preliminary data.</text>
</comment>
<organism evidence="2 3">
    <name type="scientific">Psilocybe cf. subviscida</name>
    <dbReference type="NCBI Taxonomy" id="2480587"/>
    <lineage>
        <taxon>Eukaryota</taxon>
        <taxon>Fungi</taxon>
        <taxon>Dikarya</taxon>
        <taxon>Basidiomycota</taxon>
        <taxon>Agaricomycotina</taxon>
        <taxon>Agaricomycetes</taxon>
        <taxon>Agaricomycetidae</taxon>
        <taxon>Agaricales</taxon>
        <taxon>Agaricineae</taxon>
        <taxon>Strophariaceae</taxon>
        <taxon>Psilocybe</taxon>
    </lineage>
</organism>
<feature type="region of interest" description="Disordered" evidence="1">
    <location>
        <begin position="39"/>
        <end position="63"/>
    </location>
</feature>
<dbReference type="AlphaFoldDB" id="A0A8H5EZT5"/>
<evidence type="ECO:0000256" key="1">
    <source>
        <dbReference type="SAM" id="MobiDB-lite"/>
    </source>
</evidence>
<keyword evidence="3" id="KW-1185">Reference proteome</keyword>
<dbReference type="EMBL" id="JAACJJ010000030">
    <property type="protein sequence ID" value="KAF5318431.1"/>
    <property type="molecule type" value="Genomic_DNA"/>
</dbReference>
<accession>A0A8H5EZT5</accession>
<sequence length="75" mass="8220">MVPRHTTHPPHPPTLTFIHHIPTLTLILPIPSSLSSLSSTFSVTPPRRSQHRRILNAPGPSRQAPPLMLPSLAIV</sequence>
<name>A0A8H5EZT5_9AGAR</name>
<evidence type="ECO:0000313" key="3">
    <source>
        <dbReference type="Proteomes" id="UP000567179"/>
    </source>
</evidence>
<gene>
    <name evidence="2" type="ORF">D9619_010619</name>
</gene>
<evidence type="ECO:0000313" key="2">
    <source>
        <dbReference type="EMBL" id="KAF5318431.1"/>
    </source>
</evidence>